<evidence type="ECO:0000256" key="1">
    <source>
        <dbReference type="ARBA" id="ARBA00023015"/>
    </source>
</evidence>
<dbReference type="InterPro" id="IPR010982">
    <property type="entry name" value="Lambda_DNA-bd_dom_sf"/>
</dbReference>
<name>A0A662Z5Z6_9GAMM</name>
<gene>
    <name evidence="5" type="ORF">SAMN04487865_1001149</name>
</gene>
<dbReference type="Gene3D" id="1.10.260.40">
    <property type="entry name" value="lambda repressor-like DNA-binding domains"/>
    <property type="match status" value="1"/>
</dbReference>
<keyword evidence="6" id="KW-1185">Reference proteome</keyword>
<evidence type="ECO:0000256" key="3">
    <source>
        <dbReference type="ARBA" id="ARBA00023163"/>
    </source>
</evidence>
<organism evidence="5 6">
    <name type="scientific">Succinivibrio dextrinosolvens</name>
    <dbReference type="NCBI Taxonomy" id="83771"/>
    <lineage>
        <taxon>Bacteria</taxon>
        <taxon>Pseudomonadati</taxon>
        <taxon>Pseudomonadota</taxon>
        <taxon>Gammaproteobacteria</taxon>
        <taxon>Aeromonadales</taxon>
        <taxon>Succinivibrionaceae</taxon>
        <taxon>Succinivibrio</taxon>
    </lineage>
</organism>
<dbReference type="Pfam" id="PF00717">
    <property type="entry name" value="Peptidase_S24"/>
    <property type="match status" value="1"/>
</dbReference>
<dbReference type="PROSITE" id="PS50943">
    <property type="entry name" value="HTH_CROC1"/>
    <property type="match status" value="1"/>
</dbReference>
<dbReference type="SUPFAM" id="SSF51306">
    <property type="entry name" value="LexA/Signal peptidase"/>
    <property type="match status" value="1"/>
</dbReference>
<dbReference type="SMART" id="SM00530">
    <property type="entry name" value="HTH_XRE"/>
    <property type="match status" value="1"/>
</dbReference>
<dbReference type="InterPro" id="IPR001387">
    <property type="entry name" value="Cro/C1-type_HTH"/>
</dbReference>
<evidence type="ECO:0000313" key="6">
    <source>
        <dbReference type="Proteomes" id="UP000243374"/>
    </source>
</evidence>
<evidence type="ECO:0000259" key="4">
    <source>
        <dbReference type="PROSITE" id="PS50943"/>
    </source>
</evidence>
<dbReference type="SUPFAM" id="SSF47413">
    <property type="entry name" value="lambda repressor-like DNA-binding domains"/>
    <property type="match status" value="1"/>
</dbReference>
<dbReference type="Pfam" id="PF13443">
    <property type="entry name" value="HTH_26"/>
    <property type="match status" value="1"/>
</dbReference>
<evidence type="ECO:0000313" key="5">
    <source>
        <dbReference type="EMBL" id="SFJ74948.1"/>
    </source>
</evidence>
<keyword evidence="1" id="KW-0805">Transcription regulation</keyword>
<dbReference type="Proteomes" id="UP000243374">
    <property type="component" value="Unassembled WGS sequence"/>
</dbReference>
<protein>
    <submittedName>
        <fullName evidence="5">SOS-response transcriptional repressor LexA (RecA-mediated autopeptidase)</fullName>
    </submittedName>
</protein>
<dbReference type="CDD" id="cd00093">
    <property type="entry name" value="HTH_XRE"/>
    <property type="match status" value="1"/>
</dbReference>
<dbReference type="InterPro" id="IPR039418">
    <property type="entry name" value="LexA-like"/>
</dbReference>
<reference evidence="5 6" key="1">
    <citation type="submission" date="2016-10" db="EMBL/GenBank/DDBJ databases">
        <authorList>
            <person name="Varghese N."/>
            <person name="Submissions S."/>
        </authorList>
    </citation>
    <scope>NUCLEOTIDE SEQUENCE [LARGE SCALE GENOMIC DNA]</scope>
    <source>
        <strain evidence="5 6">22B</strain>
    </source>
</reference>
<keyword evidence="3" id="KW-0804">Transcription</keyword>
<evidence type="ECO:0000256" key="2">
    <source>
        <dbReference type="ARBA" id="ARBA00023125"/>
    </source>
</evidence>
<dbReference type="PANTHER" id="PTHR40661">
    <property type="match status" value="1"/>
</dbReference>
<dbReference type="RefSeq" id="WP_074838039.1">
    <property type="nucleotide sequence ID" value="NZ_CP047056.1"/>
</dbReference>
<dbReference type="GO" id="GO:0003677">
    <property type="term" value="F:DNA binding"/>
    <property type="evidence" value="ECO:0007669"/>
    <property type="project" value="UniProtKB-KW"/>
</dbReference>
<dbReference type="EMBL" id="FOSF01000001">
    <property type="protein sequence ID" value="SFJ74948.1"/>
    <property type="molecule type" value="Genomic_DNA"/>
</dbReference>
<dbReference type="PANTHER" id="PTHR40661:SF3">
    <property type="entry name" value="FELS-1 PROPHAGE TRANSCRIPTIONAL REGULATOR"/>
    <property type="match status" value="1"/>
</dbReference>
<dbReference type="CDD" id="cd06529">
    <property type="entry name" value="S24_LexA-like"/>
    <property type="match status" value="1"/>
</dbReference>
<keyword evidence="2" id="KW-0238">DNA-binding</keyword>
<sequence>MNISERLALLLKEKNITANALSKKTGVPQPTIHKILEGKTTNPGINTISALAKGLDTTIFNLMLYISDEEAEHIYDSEGMTLKERRTGSHEIFKRKIEVQYKAPLLSWVQAGNMTQIKDEELNEWYYYPGKAANDHIFCLRVEGESMEPKYQDGDIVFVDPDKAYNNGSTVIVVDDDYPEGSYATMKKLVMDGPKKYLKPLNPEWPGPKFIDFTNTMRIVGVVIGKFVKE</sequence>
<dbReference type="InterPro" id="IPR036286">
    <property type="entry name" value="LexA/Signal_pep-like_sf"/>
</dbReference>
<dbReference type="AlphaFoldDB" id="A0A662Z5Z6"/>
<accession>A0A662Z5Z6</accession>
<dbReference type="Gene3D" id="2.10.109.10">
    <property type="entry name" value="Umud Fragment, subunit A"/>
    <property type="match status" value="1"/>
</dbReference>
<dbReference type="InterPro" id="IPR015927">
    <property type="entry name" value="Peptidase_S24_S26A/B/C"/>
</dbReference>
<feature type="domain" description="HTH cro/C1-type" evidence="4">
    <location>
        <begin position="7"/>
        <end position="62"/>
    </location>
</feature>
<dbReference type="OrthoDB" id="9791537at2"/>
<proteinExistence type="predicted"/>